<gene>
    <name evidence="3" type="ORF">MMYC01_200382</name>
</gene>
<dbReference type="PANTHER" id="PTHR11750:SF26">
    <property type="entry name" value="PROTEIN N-TERMINAL AMIDASE"/>
    <property type="match status" value="1"/>
</dbReference>
<feature type="domain" description="CN hydrolase" evidence="2">
    <location>
        <begin position="1"/>
        <end position="283"/>
    </location>
</feature>
<feature type="compositionally biased region" description="Pro residues" evidence="1">
    <location>
        <begin position="421"/>
        <end position="432"/>
    </location>
</feature>
<feature type="compositionally biased region" description="Basic and acidic residues" evidence="1">
    <location>
        <begin position="716"/>
        <end position="729"/>
    </location>
</feature>
<dbReference type="OrthoDB" id="201515at2759"/>
<protein>
    <submittedName>
        <fullName evidence="3">Protein N-terminal amidase</fullName>
    </submittedName>
</protein>
<dbReference type="Gene3D" id="3.60.110.10">
    <property type="entry name" value="Carbon-nitrogen hydrolase"/>
    <property type="match status" value="1"/>
</dbReference>
<accession>A0A175WIA2</accession>
<dbReference type="GO" id="GO:0008418">
    <property type="term" value="F:protein-N-terminal asparagine amidohydrolase activity"/>
    <property type="evidence" value="ECO:0007669"/>
    <property type="project" value="InterPro"/>
</dbReference>
<feature type="region of interest" description="Disordered" evidence="1">
    <location>
        <begin position="570"/>
        <end position="606"/>
    </location>
</feature>
<feature type="compositionally biased region" description="Basic and acidic residues" evidence="1">
    <location>
        <begin position="528"/>
        <end position="545"/>
    </location>
</feature>
<evidence type="ECO:0000313" key="4">
    <source>
        <dbReference type="Proteomes" id="UP000078237"/>
    </source>
</evidence>
<feature type="compositionally biased region" description="Polar residues" evidence="1">
    <location>
        <begin position="367"/>
        <end position="383"/>
    </location>
</feature>
<dbReference type="InterPro" id="IPR039703">
    <property type="entry name" value="Nta1"/>
</dbReference>
<evidence type="ECO:0000259" key="2">
    <source>
        <dbReference type="PROSITE" id="PS50263"/>
    </source>
</evidence>
<feature type="compositionally biased region" description="Low complexity" evidence="1">
    <location>
        <begin position="406"/>
        <end position="417"/>
    </location>
</feature>
<dbReference type="AlphaFoldDB" id="A0A175WIA2"/>
<feature type="region of interest" description="Disordered" evidence="1">
    <location>
        <begin position="492"/>
        <end position="545"/>
    </location>
</feature>
<dbReference type="Pfam" id="PF00795">
    <property type="entry name" value="CN_hydrolase"/>
    <property type="match status" value="1"/>
</dbReference>
<dbReference type="PROSITE" id="PS50263">
    <property type="entry name" value="CN_HYDROLASE"/>
    <property type="match status" value="1"/>
</dbReference>
<feature type="compositionally biased region" description="Basic and acidic residues" evidence="1">
    <location>
        <begin position="655"/>
        <end position="665"/>
    </location>
</feature>
<proteinExistence type="predicted"/>
<dbReference type="InterPro" id="IPR003010">
    <property type="entry name" value="C-N_Hydrolase"/>
</dbReference>
<feature type="compositionally biased region" description="Acidic residues" evidence="1">
    <location>
        <begin position="677"/>
        <end position="688"/>
    </location>
</feature>
<feature type="compositionally biased region" description="Basic and acidic residues" evidence="1">
    <location>
        <begin position="503"/>
        <end position="512"/>
    </location>
</feature>
<dbReference type="SUPFAM" id="SSF56317">
    <property type="entry name" value="Carbon-nitrogen hydrolase"/>
    <property type="match status" value="1"/>
</dbReference>
<evidence type="ECO:0000313" key="3">
    <source>
        <dbReference type="EMBL" id="KXX83151.1"/>
    </source>
</evidence>
<feature type="compositionally biased region" description="Low complexity" evidence="1">
    <location>
        <begin position="585"/>
        <end position="601"/>
    </location>
</feature>
<dbReference type="Proteomes" id="UP000078237">
    <property type="component" value="Unassembled WGS sequence"/>
</dbReference>
<dbReference type="CDD" id="cd07566">
    <property type="entry name" value="ScNTA1_like"/>
    <property type="match status" value="1"/>
</dbReference>
<dbReference type="PANTHER" id="PTHR11750">
    <property type="entry name" value="PROTEIN N-TERMINAL AMIDASE"/>
    <property type="match status" value="1"/>
</dbReference>
<evidence type="ECO:0000256" key="1">
    <source>
        <dbReference type="SAM" id="MobiDB-lite"/>
    </source>
</evidence>
<dbReference type="STRING" id="100816.A0A175WIA2"/>
<dbReference type="VEuPathDB" id="FungiDB:MMYC01_200382"/>
<dbReference type="InterPro" id="IPR036526">
    <property type="entry name" value="C-N_Hydrolase_sf"/>
</dbReference>
<feature type="region of interest" description="Disordered" evidence="1">
    <location>
        <begin position="627"/>
        <end position="763"/>
    </location>
</feature>
<name>A0A175WIA2_9PEZI</name>
<comment type="caution">
    <text evidence="3">The sequence shown here is derived from an EMBL/GenBank/DDBJ whole genome shotgun (WGS) entry which is preliminary data.</text>
</comment>
<keyword evidence="4" id="KW-1185">Reference proteome</keyword>
<feature type="region of interest" description="Disordered" evidence="1">
    <location>
        <begin position="796"/>
        <end position="817"/>
    </location>
</feature>
<organism evidence="3 4">
    <name type="scientific">Madurella mycetomatis</name>
    <dbReference type="NCBI Taxonomy" id="100816"/>
    <lineage>
        <taxon>Eukaryota</taxon>
        <taxon>Fungi</taxon>
        <taxon>Dikarya</taxon>
        <taxon>Ascomycota</taxon>
        <taxon>Pezizomycotina</taxon>
        <taxon>Sordariomycetes</taxon>
        <taxon>Sordariomycetidae</taxon>
        <taxon>Sordariales</taxon>
        <taxon>Sordariales incertae sedis</taxon>
        <taxon>Madurella</taxon>
    </lineage>
</organism>
<dbReference type="GO" id="GO:0030163">
    <property type="term" value="P:protein catabolic process"/>
    <property type="evidence" value="ECO:0007669"/>
    <property type="project" value="TreeGrafter"/>
</dbReference>
<dbReference type="EMBL" id="LCTW02000003">
    <property type="protein sequence ID" value="KXX83151.1"/>
    <property type="molecule type" value="Genomic_DNA"/>
</dbReference>
<sequence length="853" mass="93189">MKIACLQFSPQVGDIDNNLNRADAVLNKANAEDLEGLDLLVLPELAFTGYNFKSLQHISPFLEHAGSGITSLWARTTALKHDCTVVVGYPEKVDVSAKWPTSPEYYNSALVVDNDGDTIANYRKSFLYYTDETWALEGGDGFFEDTIPGLGNVALGICTDLNPYKLEAPWDAFEFGFHVLDSHANVVIMTMAWQTHQDPSSFSRRPNEPDLETLVYWVQRLEPLIRAERDDEVIVVFCNRTGAEEEATYTGTSAVIGIKGGEVFVYGVLGRGVKDILVVDTNSPPKSKLTDADGVEAENEFVEETVSDVEGDPTPDDARAAQVGYNETLPAEPQSPRYPGPEAGAVLSSPRSATTPRLPWLAPSDPAVTTPTDSRSPTRLQIPTSPPLGQYMPMDSAITDDVIIDSPGESRSPISSRRPPRPNPAVPSSPWRFPPKTSPYPWHHDAPHSSVFGGGAAMTPITPFDEDVWTATPIDPKTPLWLSRHEPTLSALTESVREEEEDPNRPSEEQKQDTFPSHPLHATTSEADSSRTEEKMDHIGDSEERVPLTNDWADLAGVLEELKVRPGSALDRNSCRAGRPSSPKSRNLSRSTSRSRLAQLSESAAHDEWQSANYGAYSHLLARPASRAGQRIAMRRSSSLDDISDKSRTQSRGSGDGRRLLDRRLPSQLRHAVFIPDEPEEGEEEDGPNYDYESDRQFSDGDDGDDGGGGYNTRYLRRDRQLHARETPVERSTSGSENGEGMRRRDNQGALGFDFSWPGNNEMQNQALPTRAEQVGSQVALDLSLPSAIEEAVPGLSSATSSVLTLDDDPVASPKLSGYIGTGEPAVVLRDRAVSPSSSNLALKTRIGGVEGT</sequence>
<dbReference type="GO" id="GO:0070773">
    <property type="term" value="F:protein-N-terminal glutamine amidohydrolase activity"/>
    <property type="evidence" value="ECO:0007669"/>
    <property type="project" value="InterPro"/>
</dbReference>
<reference evidence="3 4" key="1">
    <citation type="journal article" date="2016" name="Genome Announc.">
        <title>Genome Sequence of Madurella mycetomatis mm55, Isolated from a Human Mycetoma Case in Sudan.</title>
        <authorList>
            <person name="Smit S."/>
            <person name="Derks M.F."/>
            <person name="Bervoets S."/>
            <person name="Fahal A."/>
            <person name="van Leeuwen W."/>
            <person name="van Belkum A."/>
            <person name="van de Sande W.W."/>
        </authorList>
    </citation>
    <scope>NUCLEOTIDE SEQUENCE [LARGE SCALE GENOMIC DNA]</scope>
    <source>
        <strain evidence="4">mm55</strain>
    </source>
</reference>
<feature type="region of interest" description="Disordered" evidence="1">
    <location>
        <begin position="329"/>
        <end position="432"/>
    </location>
</feature>